<dbReference type="EMBL" id="QHKO01000001">
    <property type="protein sequence ID" value="RAL24791.1"/>
    <property type="molecule type" value="Genomic_DNA"/>
</dbReference>
<dbReference type="PANTHER" id="PTHR43689">
    <property type="entry name" value="HYDROLASE"/>
    <property type="match status" value="1"/>
</dbReference>
<evidence type="ECO:0000259" key="1">
    <source>
        <dbReference type="Pfam" id="PF12697"/>
    </source>
</evidence>
<dbReference type="PRINTS" id="PR00111">
    <property type="entry name" value="ABHYDROLASE"/>
</dbReference>
<protein>
    <recommendedName>
        <fullName evidence="1">AB hydrolase-1 domain-containing protein</fullName>
    </recommendedName>
</protein>
<dbReference type="InterPro" id="IPR000073">
    <property type="entry name" value="AB_hydrolase_1"/>
</dbReference>
<dbReference type="Gene3D" id="3.40.50.1820">
    <property type="entry name" value="alpha/beta hydrolase"/>
    <property type="match status" value="1"/>
</dbReference>
<sequence>MLTSLNPPFRSVYTPSPFQMHPFHWWECGQGTETVVFLHGIMAHAMAFRLAVSPLAARFRVIVADLPAHGRDQTFRSPDDIPPTVQGLSRWLDALLASIGDSRVHLVGHSLGATLGFHRALRADRAPLQSLTLISPGLKLRTPRQAAGLIKRLPSPLAQLGMNRLGIRLLEPLQWRRARMTTDELDAYLEPLKHPARLDFMLRLAADLVAAGDRSQGAEHIALPTLLIWGDRDHLLPLETAHRLERAIPRASLHVFNACGHCPMEDYPDDFNRLLADFLALHAHP</sequence>
<dbReference type="AlphaFoldDB" id="A0A328CC90"/>
<evidence type="ECO:0000313" key="3">
    <source>
        <dbReference type="Proteomes" id="UP000249169"/>
    </source>
</evidence>
<keyword evidence="3" id="KW-1185">Reference proteome</keyword>
<comment type="caution">
    <text evidence="2">The sequence shown here is derived from an EMBL/GenBank/DDBJ whole genome shotgun (WGS) entry which is preliminary data.</text>
</comment>
<reference evidence="2 3" key="1">
    <citation type="submission" date="2018-05" db="EMBL/GenBank/DDBJ databases">
        <title>Lujinxingia marina gen. nov. sp. nov., a new facultative anaerobic member of the class Deltaproteobacteria, and proposal of Lujinxingaceae fam. nov.</title>
        <authorList>
            <person name="Li C.-M."/>
        </authorList>
    </citation>
    <scope>NUCLEOTIDE SEQUENCE [LARGE SCALE GENOMIC DNA]</scope>
    <source>
        <strain evidence="2 3">B210</strain>
    </source>
</reference>
<feature type="domain" description="AB hydrolase-1" evidence="1">
    <location>
        <begin position="35"/>
        <end position="273"/>
    </location>
</feature>
<dbReference type="PANTHER" id="PTHR43689:SF8">
    <property type="entry name" value="ALPHA_BETA-HYDROLASES SUPERFAMILY PROTEIN"/>
    <property type="match status" value="1"/>
</dbReference>
<dbReference type="RefSeq" id="WP_111727963.1">
    <property type="nucleotide sequence ID" value="NZ_QHKO01000001.1"/>
</dbReference>
<dbReference type="InterPro" id="IPR029058">
    <property type="entry name" value="AB_hydrolase_fold"/>
</dbReference>
<dbReference type="SUPFAM" id="SSF53474">
    <property type="entry name" value="alpha/beta-Hydrolases"/>
    <property type="match status" value="1"/>
</dbReference>
<evidence type="ECO:0000313" key="2">
    <source>
        <dbReference type="EMBL" id="RAL24791.1"/>
    </source>
</evidence>
<name>A0A328CC90_9DELT</name>
<accession>A0A328CC90</accession>
<proteinExistence type="predicted"/>
<organism evidence="2 3">
    <name type="scientific">Lujinxingia litoralis</name>
    <dbReference type="NCBI Taxonomy" id="2211119"/>
    <lineage>
        <taxon>Bacteria</taxon>
        <taxon>Deltaproteobacteria</taxon>
        <taxon>Bradymonadales</taxon>
        <taxon>Lujinxingiaceae</taxon>
        <taxon>Lujinxingia</taxon>
    </lineage>
</organism>
<dbReference type="Pfam" id="PF12697">
    <property type="entry name" value="Abhydrolase_6"/>
    <property type="match status" value="1"/>
</dbReference>
<dbReference type="Proteomes" id="UP000249169">
    <property type="component" value="Unassembled WGS sequence"/>
</dbReference>
<gene>
    <name evidence="2" type="ORF">DL240_00850</name>
</gene>
<dbReference type="OrthoDB" id="5342129at2"/>